<feature type="coiled-coil region" evidence="1">
    <location>
        <begin position="45"/>
        <end position="72"/>
    </location>
</feature>
<keyword evidence="4" id="KW-1185">Reference proteome</keyword>
<reference evidence="3 4" key="1">
    <citation type="submission" date="2020-08" db="EMBL/GenBank/DDBJ databases">
        <title>Novel species isolated from subtropical streams in China.</title>
        <authorList>
            <person name="Lu H."/>
        </authorList>
    </citation>
    <scope>NUCLEOTIDE SEQUENCE [LARGE SCALE GENOMIC DNA]</scope>
    <source>
        <strain evidence="3 4">NL8W</strain>
    </source>
</reference>
<accession>A0ABR6ZIQ5</accession>
<gene>
    <name evidence="3" type="ORF">H8L47_28975</name>
</gene>
<name>A0ABR6ZIQ5_9BURK</name>
<dbReference type="RefSeq" id="WP_186957305.1">
    <property type="nucleotide sequence ID" value="NZ_JACOFX010000044.1"/>
</dbReference>
<evidence type="ECO:0000313" key="3">
    <source>
        <dbReference type="EMBL" id="MBC3911603.1"/>
    </source>
</evidence>
<comment type="caution">
    <text evidence="3">The sequence shown here is derived from an EMBL/GenBank/DDBJ whole genome shotgun (WGS) entry which is preliminary data.</text>
</comment>
<evidence type="ECO:0000256" key="2">
    <source>
        <dbReference type="SAM" id="Phobius"/>
    </source>
</evidence>
<keyword evidence="1" id="KW-0175">Coiled coil</keyword>
<feature type="transmembrane region" description="Helical" evidence="2">
    <location>
        <begin position="20"/>
        <end position="42"/>
    </location>
</feature>
<sequence length="244" mass="28560">MNPSELAKEIINELYKGNFFVLLYAMLAFSALSFFAYLGGYFTSAGKLKNEMENFKDVLKNEVAKFKELEQSKYDMYEQNFAQILKQQTDTTETVEAIKSRIGRNDWVQKEMTSIRIKKIEELVTLVMKVEEVLNERLSSALDILDLAKNHEHDTENLLVIVKLYLPDLTGEALNFIVCAKKFYLLIYKKHRKMDKATSDEDKQKIRDTIYDQEARDLQGEIWSTRNILIEKARIKLEYLLTEN</sequence>
<keyword evidence="2" id="KW-0472">Membrane</keyword>
<dbReference type="Proteomes" id="UP000646911">
    <property type="component" value="Unassembled WGS sequence"/>
</dbReference>
<keyword evidence="2" id="KW-1133">Transmembrane helix</keyword>
<protein>
    <submittedName>
        <fullName evidence="3">Uncharacterized protein</fullName>
    </submittedName>
</protein>
<organism evidence="3 4">
    <name type="scientific">Undibacterium umbellatum</name>
    <dbReference type="NCBI Taxonomy" id="2762300"/>
    <lineage>
        <taxon>Bacteria</taxon>
        <taxon>Pseudomonadati</taxon>
        <taxon>Pseudomonadota</taxon>
        <taxon>Betaproteobacteria</taxon>
        <taxon>Burkholderiales</taxon>
        <taxon>Oxalobacteraceae</taxon>
        <taxon>Undibacterium</taxon>
    </lineage>
</organism>
<keyword evidence="2" id="KW-0812">Transmembrane</keyword>
<proteinExistence type="predicted"/>
<evidence type="ECO:0000313" key="4">
    <source>
        <dbReference type="Proteomes" id="UP000646911"/>
    </source>
</evidence>
<evidence type="ECO:0000256" key="1">
    <source>
        <dbReference type="SAM" id="Coils"/>
    </source>
</evidence>
<dbReference type="EMBL" id="JACOFX010000044">
    <property type="protein sequence ID" value="MBC3911603.1"/>
    <property type="molecule type" value="Genomic_DNA"/>
</dbReference>